<evidence type="ECO:0000256" key="3">
    <source>
        <dbReference type="ARBA" id="ARBA00022692"/>
    </source>
</evidence>
<dbReference type="PANTHER" id="PTHR19139">
    <property type="entry name" value="AQUAPORIN TRANSPORTER"/>
    <property type="match status" value="1"/>
</dbReference>
<sequence>MINLIYKSLAELIGTFALVFVAVGSVNMSWAFWESLDVLGSAAASGIIVMVIVYSIGNISGAHINPAVTASLFVTGQIELKNTIYYIISQLGGAIGACLLLSYIFPSIECGTVLGTTVLASDITFASGILIEAILTFALVFTIFGVAVDNRTSTKHAGIIIGTIVFLDIIVGGGLTGASMNPARTFGPALVLGHWADHLVYWIGPLAGGTFAAIFYKKVFSLKTDNKTDIA</sequence>
<dbReference type="Proteomes" id="UP001056766">
    <property type="component" value="Unassembled WGS sequence"/>
</dbReference>
<dbReference type="Pfam" id="PF00230">
    <property type="entry name" value="MIP"/>
    <property type="match status" value="1"/>
</dbReference>
<comment type="caution">
    <text evidence="7">The sequence shown here is derived from an EMBL/GenBank/DDBJ whole genome shotgun (WGS) entry which is preliminary data.</text>
</comment>
<dbReference type="InterPro" id="IPR000425">
    <property type="entry name" value="MIP"/>
</dbReference>
<organism evidence="7 8">
    <name type="scientific">Methanococcoides seepicolus</name>
    <dbReference type="NCBI Taxonomy" id="2828780"/>
    <lineage>
        <taxon>Archaea</taxon>
        <taxon>Methanobacteriati</taxon>
        <taxon>Methanobacteriota</taxon>
        <taxon>Stenosarchaea group</taxon>
        <taxon>Methanomicrobia</taxon>
        <taxon>Methanosarcinales</taxon>
        <taxon>Methanosarcinaceae</taxon>
        <taxon>Methanococcoides</taxon>
    </lineage>
</organism>
<comment type="similarity">
    <text evidence="2">Belongs to the MIP/aquaporin (TC 1.A.8) family.</text>
</comment>
<reference evidence="7" key="1">
    <citation type="journal article" date="2021" name="mSystems">
        <title>Bacteria and Archaea Synergistically Convert Glycine Betaine to Biogenic Methane in the Formosa Cold Seep of the South China Sea.</title>
        <authorList>
            <person name="Li L."/>
            <person name="Zhang W."/>
            <person name="Zhang S."/>
            <person name="Song L."/>
            <person name="Sun Q."/>
            <person name="Zhang H."/>
            <person name="Xiang H."/>
            <person name="Dong X."/>
        </authorList>
    </citation>
    <scope>NUCLEOTIDE SEQUENCE</scope>
    <source>
        <strain evidence="7">LLY</strain>
    </source>
</reference>
<feature type="transmembrane region" description="Helical" evidence="6">
    <location>
        <begin position="39"/>
        <end position="62"/>
    </location>
</feature>
<keyword evidence="8" id="KW-1185">Reference proteome</keyword>
<feature type="transmembrane region" description="Helical" evidence="6">
    <location>
        <begin position="125"/>
        <end position="147"/>
    </location>
</feature>
<protein>
    <submittedName>
        <fullName evidence="7">Aquaporin</fullName>
    </submittedName>
</protein>
<feature type="transmembrane region" description="Helical" evidence="6">
    <location>
        <begin position="12"/>
        <end position="33"/>
    </location>
</feature>
<dbReference type="SUPFAM" id="SSF81338">
    <property type="entry name" value="Aquaporin-like"/>
    <property type="match status" value="1"/>
</dbReference>
<proteinExistence type="inferred from homology"/>
<dbReference type="EMBL" id="JAGSOI010000091">
    <property type="protein sequence ID" value="MCM1987916.1"/>
    <property type="molecule type" value="Genomic_DNA"/>
</dbReference>
<feature type="transmembrane region" description="Helical" evidence="6">
    <location>
        <begin position="159"/>
        <end position="179"/>
    </location>
</feature>
<name>A0A9E4ZHV4_9EURY</name>
<dbReference type="GO" id="GO:0005886">
    <property type="term" value="C:plasma membrane"/>
    <property type="evidence" value="ECO:0007669"/>
    <property type="project" value="TreeGrafter"/>
</dbReference>
<evidence type="ECO:0000256" key="6">
    <source>
        <dbReference type="SAM" id="Phobius"/>
    </source>
</evidence>
<evidence type="ECO:0000256" key="2">
    <source>
        <dbReference type="ARBA" id="ARBA00006175"/>
    </source>
</evidence>
<dbReference type="InterPro" id="IPR023271">
    <property type="entry name" value="Aquaporin-like"/>
</dbReference>
<evidence type="ECO:0000256" key="5">
    <source>
        <dbReference type="ARBA" id="ARBA00023136"/>
    </source>
</evidence>
<keyword evidence="5 6" id="KW-0472">Membrane</keyword>
<dbReference type="PRINTS" id="PR00783">
    <property type="entry name" value="MINTRINSICP"/>
</dbReference>
<dbReference type="PANTHER" id="PTHR19139:SF199">
    <property type="entry name" value="MIP17260P"/>
    <property type="match status" value="1"/>
</dbReference>
<evidence type="ECO:0000313" key="8">
    <source>
        <dbReference type="Proteomes" id="UP001056766"/>
    </source>
</evidence>
<dbReference type="Gene3D" id="1.20.1080.10">
    <property type="entry name" value="Glycerol uptake facilitator protein"/>
    <property type="match status" value="1"/>
</dbReference>
<dbReference type="RefSeq" id="WP_250869295.1">
    <property type="nucleotide sequence ID" value="NZ_JAGSOI010000091.1"/>
</dbReference>
<accession>A0A9E4ZHV4</accession>
<gene>
    <name evidence="7" type="ORF">KDK67_13190</name>
</gene>
<evidence type="ECO:0000256" key="4">
    <source>
        <dbReference type="ARBA" id="ARBA00022989"/>
    </source>
</evidence>
<dbReference type="GO" id="GO:0015250">
    <property type="term" value="F:water channel activity"/>
    <property type="evidence" value="ECO:0007669"/>
    <property type="project" value="TreeGrafter"/>
</dbReference>
<feature type="transmembrane region" description="Helical" evidence="6">
    <location>
        <begin position="199"/>
        <end position="216"/>
    </location>
</feature>
<keyword evidence="4 6" id="KW-1133">Transmembrane helix</keyword>
<dbReference type="InterPro" id="IPR034294">
    <property type="entry name" value="Aquaporin_transptr"/>
</dbReference>
<evidence type="ECO:0000313" key="7">
    <source>
        <dbReference type="EMBL" id="MCM1987916.1"/>
    </source>
</evidence>
<keyword evidence="3 6" id="KW-0812">Transmembrane</keyword>
<reference evidence="7" key="2">
    <citation type="submission" date="2021-04" db="EMBL/GenBank/DDBJ databases">
        <authorList>
            <person name="Dong X."/>
        </authorList>
    </citation>
    <scope>NUCLEOTIDE SEQUENCE</scope>
    <source>
        <strain evidence="7">LLY</strain>
    </source>
</reference>
<dbReference type="AlphaFoldDB" id="A0A9E4ZHV4"/>
<evidence type="ECO:0000256" key="1">
    <source>
        <dbReference type="ARBA" id="ARBA00004141"/>
    </source>
</evidence>
<comment type="subcellular location">
    <subcellularLocation>
        <location evidence="1">Membrane</location>
        <topology evidence="1">Multi-pass membrane protein</topology>
    </subcellularLocation>
</comment>
<feature type="transmembrane region" description="Helical" evidence="6">
    <location>
        <begin position="83"/>
        <end position="105"/>
    </location>
</feature>